<dbReference type="PANTHER" id="PTHR21398:SF1">
    <property type="entry name" value="FI03705P"/>
    <property type="match status" value="1"/>
</dbReference>
<proteinExistence type="predicted"/>
<comment type="caution">
    <text evidence="3">The sequence shown here is derived from an EMBL/GenBank/DDBJ whole genome shotgun (WGS) entry which is preliminary data.</text>
</comment>
<organism evidence="3 4">
    <name type="scientific">Rhynchophorus ferrugineus</name>
    <name type="common">Red palm weevil</name>
    <name type="synonym">Curculio ferrugineus</name>
    <dbReference type="NCBI Taxonomy" id="354439"/>
    <lineage>
        <taxon>Eukaryota</taxon>
        <taxon>Metazoa</taxon>
        <taxon>Ecdysozoa</taxon>
        <taxon>Arthropoda</taxon>
        <taxon>Hexapoda</taxon>
        <taxon>Insecta</taxon>
        <taxon>Pterygota</taxon>
        <taxon>Neoptera</taxon>
        <taxon>Endopterygota</taxon>
        <taxon>Coleoptera</taxon>
        <taxon>Polyphaga</taxon>
        <taxon>Cucujiformia</taxon>
        <taxon>Curculionidae</taxon>
        <taxon>Dryophthorinae</taxon>
        <taxon>Rhynchophorus</taxon>
    </lineage>
</organism>
<dbReference type="Pfam" id="PF07841">
    <property type="entry name" value="DM4_12"/>
    <property type="match status" value="1"/>
</dbReference>
<feature type="region of interest" description="Disordered" evidence="1">
    <location>
        <begin position="89"/>
        <end position="119"/>
    </location>
</feature>
<evidence type="ECO:0000256" key="1">
    <source>
        <dbReference type="SAM" id="MobiDB-lite"/>
    </source>
</evidence>
<gene>
    <name evidence="3" type="ORF">GWI33_005635</name>
</gene>
<dbReference type="AlphaFoldDB" id="A0A834IJ12"/>
<reference evidence="3" key="1">
    <citation type="submission" date="2020-08" db="EMBL/GenBank/DDBJ databases">
        <title>Genome sequencing and assembly of the red palm weevil Rhynchophorus ferrugineus.</title>
        <authorList>
            <person name="Dias G.B."/>
            <person name="Bergman C.M."/>
            <person name="Manee M."/>
        </authorList>
    </citation>
    <scope>NUCLEOTIDE SEQUENCE</scope>
    <source>
        <strain evidence="3">AA-2017</strain>
        <tissue evidence="3">Whole larva</tissue>
    </source>
</reference>
<evidence type="ECO:0000313" key="3">
    <source>
        <dbReference type="EMBL" id="KAF7280669.1"/>
    </source>
</evidence>
<accession>A0A834IJ12</accession>
<feature type="signal peptide" evidence="2">
    <location>
        <begin position="1"/>
        <end position="21"/>
    </location>
</feature>
<keyword evidence="2" id="KW-0732">Signal</keyword>
<sequence>MLTVFYLNFLPILLFINCSLAIVDVKNRTVLSRKRRYLIFPEGSSFQVVFDLTYPSVGMGNLFVFGNTAAMAWELPSTPSFLDDIYRRQNESESSDTKESKSTDDNRKEDTHNWHVPYPEDNGQTWQGDSFSYEPDFGPVVSYVNDYDNYKYSPLLTHDRYTIENNPRRQWITQFQNRHIRRRKLELPSNNYQKNMYHHIYKRSRRILYSKVEKFLDALTKDGKTCILKAICQANKVDGKGNMIQEIFKTIFRVKPHKLHPNEDHYDRAANPDDDCDELYPNCQGHMLSNLFKYAKF</sequence>
<dbReference type="Proteomes" id="UP000625711">
    <property type="component" value="Unassembled WGS sequence"/>
</dbReference>
<dbReference type="SMART" id="SM00718">
    <property type="entry name" value="DM4_12"/>
    <property type="match status" value="1"/>
</dbReference>
<dbReference type="EMBL" id="JAACXV010000278">
    <property type="protein sequence ID" value="KAF7280669.1"/>
    <property type="molecule type" value="Genomic_DNA"/>
</dbReference>
<evidence type="ECO:0000313" key="4">
    <source>
        <dbReference type="Proteomes" id="UP000625711"/>
    </source>
</evidence>
<dbReference type="OrthoDB" id="6617264at2759"/>
<name>A0A834IJ12_RHYFE</name>
<feature type="compositionally biased region" description="Basic and acidic residues" evidence="1">
    <location>
        <begin position="89"/>
        <end position="113"/>
    </location>
</feature>
<keyword evidence="4" id="KW-1185">Reference proteome</keyword>
<dbReference type="PANTHER" id="PTHR21398">
    <property type="entry name" value="AGAP007094-PA"/>
    <property type="match status" value="1"/>
</dbReference>
<evidence type="ECO:0000256" key="2">
    <source>
        <dbReference type="SAM" id="SignalP"/>
    </source>
</evidence>
<dbReference type="InterPro" id="IPR006631">
    <property type="entry name" value="DM4_12"/>
</dbReference>
<feature type="chain" id="PRO_5032990993" evidence="2">
    <location>
        <begin position="22"/>
        <end position="297"/>
    </location>
</feature>
<protein>
    <submittedName>
        <fullName evidence="3">Uncharacterized protein</fullName>
    </submittedName>
</protein>